<dbReference type="Proteomes" id="UP001164929">
    <property type="component" value="Chromosome 4"/>
</dbReference>
<keyword evidence="2" id="KW-1185">Reference proteome</keyword>
<sequence>MLDSLDIEMETLKMQCSSPPRFHWRDPSVLILSQVLSGCSLVLQKTDPNGNMYAVFSRRVSIIFRLVSRIQIRSLFLFLSNLENTTNSNSVRQLTFLTLVFYVV</sequence>
<evidence type="ECO:0000313" key="2">
    <source>
        <dbReference type="Proteomes" id="UP001164929"/>
    </source>
</evidence>
<accession>A0AAD6R475</accession>
<gene>
    <name evidence="1" type="ORF">NC653_012070</name>
</gene>
<comment type="caution">
    <text evidence="1">The sequence shown here is derived from an EMBL/GenBank/DDBJ whole genome shotgun (WGS) entry which is preliminary data.</text>
</comment>
<dbReference type="EMBL" id="JAQIZT010000004">
    <property type="protein sequence ID" value="KAJ7001877.1"/>
    <property type="molecule type" value="Genomic_DNA"/>
</dbReference>
<organism evidence="1 2">
    <name type="scientific">Populus alba x Populus x berolinensis</name>
    <dbReference type="NCBI Taxonomy" id="444605"/>
    <lineage>
        <taxon>Eukaryota</taxon>
        <taxon>Viridiplantae</taxon>
        <taxon>Streptophyta</taxon>
        <taxon>Embryophyta</taxon>
        <taxon>Tracheophyta</taxon>
        <taxon>Spermatophyta</taxon>
        <taxon>Magnoliopsida</taxon>
        <taxon>eudicotyledons</taxon>
        <taxon>Gunneridae</taxon>
        <taxon>Pentapetalae</taxon>
        <taxon>rosids</taxon>
        <taxon>fabids</taxon>
        <taxon>Malpighiales</taxon>
        <taxon>Salicaceae</taxon>
        <taxon>Saliceae</taxon>
        <taxon>Populus</taxon>
    </lineage>
</organism>
<reference evidence="1 2" key="1">
    <citation type="journal article" date="2023" name="Mol. Ecol. Resour.">
        <title>Chromosome-level genome assembly of a triploid poplar Populus alba 'Berolinensis'.</title>
        <authorList>
            <person name="Chen S."/>
            <person name="Yu Y."/>
            <person name="Wang X."/>
            <person name="Wang S."/>
            <person name="Zhang T."/>
            <person name="Zhou Y."/>
            <person name="He R."/>
            <person name="Meng N."/>
            <person name="Wang Y."/>
            <person name="Liu W."/>
            <person name="Liu Z."/>
            <person name="Liu J."/>
            <person name="Guo Q."/>
            <person name="Huang H."/>
            <person name="Sederoff R.R."/>
            <person name="Wang G."/>
            <person name="Qu G."/>
            <person name="Chen S."/>
        </authorList>
    </citation>
    <scope>NUCLEOTIDE SEQUENCE [LARGE SCALE GENOMIC DNA]</scope>
    <source>
        <strain evidence="1">SC-2020</strain>
    </source>
</reference>
<dbReference type="AlphaFoldDB" id="A0AAD6R475"/>
<name>A0AAD6R475_9ROSI</name>
<protein>
    <submittedName>
        <fullName evidence="1">Uncharacterized protein</fullName>
    </submittedName>
</protein>
<proteinExistence type="predicted"/>
<evidence type="ECO:0000313" key="1">
    <source>
        <dbReference type="EMBL" id="KAJ7001877.1"/>
    </source>
</evidence>